<dbReference type="GO" id="GO:0003824">
    <property type="term" value="F:catalytic activity"/>
    <property type="evidence" value="ECO:0007669"/>
    <property type="project" value="InterPro"/>
</dbReference>
<organism evidence="3 4">
    <name type="scientific">Plesiocystis pacifica SIR-1</name>
    <dbReference type="NCBI Taxonomy" id="391625"/>
    <lineage>
        <taxon>Bacteria</taxon>
        <taxon>Pseudomonadati</taxon>
        <taxon>Myxococcota</taxon>
        <taxon>Polyangia</taxon>
        <taxon>Nannocystales</taxon>
        <taxon>Nannocystaceae</taxon>
        <taxon>Plesiocystis</taxon>
    </lineage>
</organism>
<dbReference type="EMBL" id="ABCS01000009">
    <property type="protein sequence ID" value="EDM80635.1"/>
    <property type="molecule type" value="Genomic_DNA"/>
</dbReference>
<accession>A6G0I9</accession>
<dbReference type="PANTHER" id="PTHR11820">
    <property type="entry name" value="ACYLPYRUVASE"/>
    <property type="match status" value="1"/>
</dbReference>
<feature type="domain" description="Fumarylacetoacetase-like C-terminal" evidence="2">
    <location>
        <begin position="82"/>
        <end position="273"/>
    </location>
</feature>
<dbReference type="InterPro" id="IPR036663">
    <property type="entry name" value="Fumarylacetoacetase_C_sf"/>
</dbReference>
<evidence type="ECO:0000313" key="4">
    <source>
        <dbReference type="Proteomes" id="UP000005801"/>
    </source>
</evidence>
<dbReference type="Pfam" id="PF01557">
    <property type="entry name" value="FAA_hydrolase"/>
    <property type="match status" value="1"/>
</dbReference>
<dbReference type="eggNOG" id="COG0179">
    <property type="taxonomic scope" value="Bacteria"/>
</dbReference>
<comment type="caution">
    <text evidence="3">The sequence shown here is derived from an EMBL/GenBank/DDBJ whole genome shotgun (WGS) entry which is preliminary data.</text>
</comment>
<evidence type="ECO:0000256" key="1">
    <source>
        <dbReference type="ARBA" id="ARBA00022723"/>
    </source>
</evidence>
<evidence type="ECO:0000259" key="2">
    <source>
        <dbReference type="Pfam" id="PF01557"/>
    </source>
</evidence>
<dbReference type="Gene3D" id="3.90.850.10">
    <property type="entry name" value="Fumarylacetoacetase-like, C-terminal domain"/>
    <property type="match status" value="1"/>
</dbReference>
<dbReference type="GO" id="GO:0046872">
    <property type="term" value="F:metal ion binding"/>
    <property type="evidence" value="ECO:0007669"/>
    <property type="project" value="UniProtKB-KW"/>
</dbReference>
<sequence>MARTHAPDQTPFAATTLRCATAGEVPGPNQEWEPIADVVQALRASSEGADLHAAVAEAQALGPAQTLFEDQAVLAPPLAPTKVLAIGRNYAAHAKELGNEVPSSPLSFFKPPSCLLASGQPLSLPRGYARIDMEAELVLVIGRRARQIAAADAWAHVGAYLMGNDISCRDLQRSDKQWTRAKGFDGFGPVSAFARLSPAAELPPVDALRVRGLLGDELVQDGPTSAMIFDVPTLLEHLSACMTLEVGDLIFTGTPAGVSALEPGMVTRVELDGPPSFALAPVVTPLT</sequence>
<dbReference type="InterPro" id="IPR011234">
    <property type="entry name" value="Fumarylacetoacetase-like_C"/>
</dbReference>
<name>A6G0I9_9BACT</name>
<keyword evidence="1" id="KW-0479">Metal-binding</keyword>
<protein>
    <submittedName>
        <fullName evidence="3">5-oxopent-3-ene-1,2,5-tricarboxylate decarboxylase</fullName>
    </submittedName>
</protein>
<keyword evidence="4" id="KW-1185">Reference proteome</keyword>
<dbReference type="STRING" id="391625.PPSIR1_37119"/>
<dbReference type="Proteomes" id="UP000005801">
    <property type="component" value="Unassembled WGS sequence"/>
</dbReference>
<dbReference type="AlphaFoldDB" id="A6G0I9"/>
<reference evidence="3 4" key="1">
    <citation type="submission" date="2007-06" db="EMBL/GenBank/DDBJ databases">
        <authorList>
            <person name="Shimkets L."/>
            <person name="Ferriera S."/>
            <person name="Johnson J."/>
            <person name="Kravitz S."/>
            <person name="Beeson K."/>
            <person name="Sutton G."/>
            <person name="Rogers Y.-H."/>
            <person name="Friedman R."/>
            <person name="Frazier M."/>
            <person name="Venter J.C."/>
        </authorList>
    </citation>
    <scope>NUCLEOTIDE SEQUENCE [LARGE SCALE GENOMIC DNA]</scope>
    <source>
        <strain evidence="3 4">SIR-1</strain>
    </source>
</reference>
<proteinExistence type="predicted"/>
<evidence type="ECO:0000313" key="3">
    <source>
        <dbReference type="EMBL" id="EDM80635.1"/>
    </source>
</evidence>
<dbReference type="SUPFAM" id="SSF56529">
    <property type="entry name" value="FAH"/>
    <property type="match status" value="1"/>
</dbReference>
<gene>
    <name evidence="3" type="ORF">PPSIR1_37119</name>
</gene>